<dbReference type="InterPro" id="IPR035570">
    <property type="entry name" value="UPF0234_N"/>
</dbReference>
<evidence type="ECO:0000256" key="1">
    <source>
        <dbReference type="ARBA" id="ARBA00022741"/>
    </source>
</evidence>
<dbReference type="InterPro" id="IPR035571">
    <property type="entry name" value="UPF0234-like_C"/>
</dbReference>
<reference evidence="3" key="1">
    <citation type="submission" date="2021-02" db="EMBL/GenBank/DDBJ databases">
        <authorList>
            <person name="Dougan E. K."/>
            <person name="Rhodes N."/>
            <person name="Thang M."/>
            <person name="Chan C."/>
        </authorList>
    </citation>
    <scope>NUCLEOTIDE SEQUENCE</scope>
</reference>
<evidence type="ECO:0000256" key="2">
    <source>
        <dbReference type="ARBA" id="ARBA00093450"/>
    </source>
</evidence>
<dbReference type="InterPro" id="IPR036183">
    <property type="entry name" value="YajQ-like_sf"/>
</dbReference>
<dbReference type="PANTHER" id="PTHR30476:SF0">
    <property type="entry name" value="UPF0234 PROTEIN YAJQ"/>
    <property type="match status" value="1"/>
</dbReference>
<dbReference type="Gene3D" id="3.30.70.860">
    <property type="match status" value="1"/>
</dbReference>
<comment type="similarity">
    <text evidence="2">Belongs to the YajQ family.</text>
</comment>
<dbReference type="GO" id="GO:0005829">
    <property type="term" value="C:cytosol"/>
    <property type="evidence" value="ECO:0007669"/>
    <property type="project" value="TreeGrafter"/>
</dbReference>
<dbReference type="EMBL" id="CAJNJA010060140">
    <property type="protein sequence ID" value="CAE7869759.1"/>
    <property type="molecule type" value="Genomic_DNA"/>
</dbReference>
<gene>
    <name evidence="3" type="ORF">SNEC2469_LOCUS28046</name>
</gene>
<sequence length="160" mass="18162">MPSFDIVSEVDMHEINNAIDQAVREVGTRFDLKGVDASIELSDETIMISAPEEFQINQIESIVRDKLTSRKVDTRALEPGQVEGAGKVKRKTYQLRQGIDRDTAKTITKMTKDSKLKVQAQINGDKLRVQGKKRDDLQQLMALLREADLDTPLQFDNFRD</sequence>
<name>A0A813AIF6_9DINO</name>
<dbReference type="NCBIfam" id="NF003819">
    <property type="entry name" value="PRK05412.1"/>
    <property type="match status" value="1"/>
</dbReference>
<keyword evidence="1" id="KW-0547">Nucleotide-binding</keyword>
<proteinExistence type="inferred from homology"/>
<dbReference type="GO" id="GO:0000166">
    <property type="term" value="F:nucleotide binding"/>
    <property type="evidence" value="ECO:0007669"/>
    <property type="project" value="UniProtKB-KW"/>
</dbReference>
<dbReference type="OrthoDB" id="2361783at2759"/>
<dbReference type="HAMAP" id="MF_00632">
    <property type="entry name" value="UPF0234"/>
    <property type="match status" value="1"/>
</dbReference>
<dbReference type="Proteomes" id="UP000601435">
    <property type="component" value="Unassembled WGS sequence"/>
</dbReference>
<evidence type="ECO:0000313" key="3">
    <source>
        <dbReference type="EMBL" id="CAE7869759.1"/>
    </source>
</evidence>
<organism evidence="3 4">
    <name type="scientific">Symbiodinium necroappetens</name>
    <dbReference type="NCBI Taxonomy" id="1628268"/>
    <lineage>
        <taxon>Eukaryota</taxon>
        <taxon>Sar</taxon>
        <taxon>Alveolata</taxon>
        <taxon>Dinophyceae</taxon>
        <taxon>Suessiales</taxon>
        <taxon>Symbiodiniaceae</taxon>
        <taxon>Symbiodinium</taxon>
    </lineage>
</organism>
<protein>
    <submittedName>
        <fullName evidence="3">Uncharacterized protein</fullName>
    </submittedName>
</protein>
<dbReference type="AlphaFoldDB" id="A0A813AIF6"/>
<comment type="caution">
    <text evidence="3">The sequence shown here is derived from an EMBL/GenBank/DDBJ whole genome shotgun (WGS) entry which is preliminary data.</text>
</comment>
<dbReference type="CDD" id="cd11740">
    <property type="entry name" value="YajQ_like"/>
    <property type="match status" value="1"/>
</dbReference>
<dbReference type="Gene3D" id="3.30.70.990">
    <property type="entry name" value="YajQ-like, domain 2"/>
    <property type="match status" value="1"/>
</dbReference>
<keyword evidence="4" id="KW-1185">Reference proteome</keyword>
<dbReference type="InterPro" id="IPR007551">
    <property type="entry name" value="YajQ/Smlt4090-like"/>
</dbReference>
<dbReference type="SUPFAM" id="SSF89963">
    <property type="entry name" value="YajQ-like"/>
    <property type="match status" value="2"/>
</dbReference>
<evidence type="ECO:0000313" key="4">
    <source>
        <dbReference type="Proteomes" id="UP000601435"/>
    </source>
</evidence>
<dbReference type="Pfam" id="PF04461">
    <property type="entry name" value="YajQ"/>
    <property type="match status" value="1"/>
</dbReference>
<dbReference type="PANTHER" id="PTHR30476">
    <property type="entry name" value="UPF0234 PROTEIN YAJQ"/>
    <property type="match status" value="1"/>
</dbReference>
<accession>A0A813AIF6</accession>